<evidence type="ECO:0000256" key="1">
    <source>
        <dbReference type="SAM" id="Phobius"/>
    </source>
</evidence>
<feature type="domain" description="Amidase" evidence="2">
    <location>
        <begin position="156"/>
        <end position="614"/>
    </location>
</feature>
<keyword evidence="4" id="KW-1185">Reference proteome</keyword>
<dbReference type="GO" id="GO:0009062">
    <property type="term" value="P:fatty acid catabolic process"/>
    <property type="evidence" value="ECO:0007669"/>
    <property type="project" value="TreeGrafter"/>
</dbReference>
<dbReference type="InterPro" id="IPR052096">
    <property type="entry name" value="Endocannabinoid_amidase"/>
</dbReference>
<dbReference type="Proteomes" id="UP000324629">
    <property type="component" value="Unassembled WGS sequence"/>
</dbReference>
<dbReference type="EMBL" id="QNGE01002263">
    <property type="protein sequence ID" value="KAA3675881.1"/>
    <property type="molecule type" value="Genomic_DNA"/>
</dbReference>
<accession>A0A5J4NK98</accession>
<protein>
    <submittedName>
        <fullName evidence="3">Fatty acid amide hydrolase</fullName>
    </submittedName>
</protein>
<dbReference type="SUPFAM" id="SSF75304">
    <property type="entry name" value="Amidase signature (AS) enzymes"/>
    <property type="match status" value="1"/>
</dbReference>
<evidence type="ECO:0000259" key="2">
    <source>
        <dbReference type="Pfam" id="PF01425"/>
    </source>
</evidence>
<dbReference type="Pfam" id="PF01425">
    <property type="entry name" value="Amidase"/>
    <property type="match status" value="1"/>
</dbReference>
<organism evidence="3 4">
    <name type="scientific">Paragonimus westermani</name>
    <dbReference type="NCBI Taxonomy" id="34504"/>
    <lineage>
        <taxon>Eukaryota</taxon>
        <taxon>Metazoa</taxon>
        <taxon>Spiralia</taxon>
        <taxon>Lophotrochozoa</taxon>
        <taxon>Platyhelminthes</taxon>
        <taxon>Trematoda</taxon>
        <taxon>Digenea</taxon>
        <taxon>Plagiorchiida</taxon>
        <taxon>Troglotremata</taxon>
        <taxon>Troglotrematidae</taxon>
        <taxon>Paragonimus</taxon>
    </lineage>
</organism>
<dbReference type="PANTHER" id="PTHR45847:SF6">
    <property type="entry name" value="FATTY ACID AMIDE HYDROLASE"/>
    <property type="match status" value="1"/>
</dbReference>
<dbReference type="PANTHER" id="PTHR45847">
    <property type="entry name" value="FATTY ACID AMIDE HYDROLASE"/>
    <property type="match status" value="1"/>
</dbReference>
<dbReference type="Gene3D" id="3.90.1300.10">
    <property type="entry name" value="Amidase signature (AS) domain"/>
    <property type="match status" value="1"/>
</dbReference>
<name>A0A5J4NK98_9TREM</name>
<feature type="transmembrane region" description="Helical" evidence="1">
    <location>
        <begin position="7"/>
        <end position="26"/>
    </location>
</feature>
<reference evidence="3 4" key="1">
    <citation type="journal article" date="2019" name="Gigascience">
        <title>Whole-genome sequence of the oriental lung fluke Paragonimus westermani.</title>
        <authorList>
            <person name="Oey H."/>
            <person name="Zakrzewski M."/>
            <person name="Narain K."/>
            <person name="Devi K.R."/>
            <person name="Agatsuma T."/>
            <person name="Nawaratna S."/>
            <person name="Gobert G.N."/>
            <person name="Jones M.K."/>
            <person name="Ragan M.A."/>
            <person name="McManus D.P."/>
            <person name="Krause L."/>
        </authorList>
    </citation>
    <scope>NUCLEOTIDE SEQUENCE [LARGE SCALE GENOMIC DNA]</scope>
    <source>
        <strain evidence="3 4">IND2009</strain>
    </source>
</reference>
<proteinExistence type="predicted"/>
<keyword evidence="1" id="KW-1133">Transmembrane helix</keyword>
<keyword evidence="1" id="KW-0472">Membrane</keyword>
<comment type="caution">
    <text evidence="3">The sequence shown here is derived from an EMBL/GenBank/DDBJ whole genome shotgun (WGS) entry which is preliminary data.</text>
</comment>
<evidence type="ECO:0000313" key="4">
    <source>
        <dbReference type="Proteomes" id="UP000324629"/>
    </source>
</evidence>
<keyword evidence="1" id="KW-0812">Transmembrane</keyword>
<evidence type="ECO:0000313" key="3">
    <source>
        <dbReference type="EMBL" id="KAA3675881.1"/>
    </source>
</evidence>
<dbReference type="InterPro" id="IPR023631">
    <property type="entry name" value="Amidase_dom"/>
</dbReference>
<keyword evidence="3" id="KW-0378">Hydrolase</keyword>
<dbReference type="GO" id="GO:0017064">
    <property type="term" value="F:fatty acid amide hydrolase activity"/>
    <property type="evidence" value="ECO:0007669"/>
    <property type="project" value="TreeGrafter"/>
</dbReference>
<sequence length="635" mass="70835">MKHPMKLLYYLLDVISILYVLDYLSFCLSTEVLHTMLGFTLESHRWLLFRWVVIGYISYRIALMVWHRHALHKRLTRKRNDLLDKHGRLNEKLKVTENPAISAQDAGKMSLSELREQLRSKAITSVDLIDAYQRRALEIFRCRPGCVSEIVFDADVYAILADSQLENEKNSKLSPLHGIPVSLQEIFPVRGHDHTMGYTCRTNKPAENDCALVAALKNAGAIPFVLTNFRQKLLGLTCDNPIFGRTVHPTHPHRACVSGDAALLLHRGTPLSFAADILGGARLSAAACGLVGFKPTSGRMSQKGLDLPIRMPATLNVVASPVAHKVSDVADALRSLWLPSTLFTEDVSLCPIPFDESMFTDSTGKKLTIGFYTSLDDMMPASPAVRRVIFETKRFLENQGHTVVEFKPPDVAKAYQLVIGLLVNVMGPGTLKLVYKEGHGDILVNYKQRGVHAMYAMPSFLRKSICYTRAARLKSRYALTSVALRGFGCSKPFTELEYEAQEYVQTFFDAWNGQQLDCLLCPVSPLPAVWDYSAFHVVNCVLLFTSLYSLLACPAGTVCAGRVQREDIHDAKDEVRPGRRLKQSLIIAQQLDAAEGLPINIQVVAKPWKDELVLSVMHLIENGMRNSAEQADQSP</sequence>
<dbReference type="GO" id="GO:0004040">
    <property type="term" value="F:amidase activity"/>
    <property type="evidence" value="ECO:0007669"/>
    <property type="project" value="TreeGrafter"/>
</dbReference>
<dbReference type="AlphaFoldDB" id="A0A5J4NK98"/>
<gene>
    <name evidence="3" type="ORF">DEA37_0010747</name>
</gene>
<dbReference type="InterPro" id="IPR036928">
    <property type="entry name" value="AS_sf"/>
</dbReference>